<sequence length="899" mass="100098">MKKFLFIIPIALFSILYFFSSFQNKPGIAELSEKIISMMEVYVDEIPEEKVFLHLDRNYYASGDNIWFSVYLTAGSPDIPSPLSKVVYVDLLDSEGNLVQQKTVRIEEGHGYGDIRLDAFTKEGNYVIKAYSYWQKGFGDEALFRSDIQILDTYNLKFQPSVQFEKTENNDRITYTASIVGLDKRLQALPSQEVYYKISNTNSTAEEGSFFLDEEGKYELSIFMDAKDLNTPTALILSFKENEEYSISRQFLLPFPNSSIDLQFLPEGGDLIAGFNNKVAVRAIYPDGSPATLSGKINQEGQEITFETNDSGLASFSINPTSTEDIPVTVTVGETSFETNITNVKNEGINLAVDSSNEKLVNILIQSKGYENISPSGEALLVVHARGRIGHMQVINLSNGVGGARINKSQLVPGVNQLTIFEPEGTPLAERMVFVPFENELKLKLNASTKSTKAREKNTWEVNIEGDGFEGGAYSVAIVDANEMPFTTSSSINSYLKLESELRGKIHDAKSLLGQDRNDEGIELIMLTHGWKRFNWKDLLAGNFENKNFIEQGINITGTVKPKGDRKRGVTGGNMTVYSKGQSEDFISLEFGENGKFIIDDMDFSDTTFLTISAKDRRHKEFVDLELDPPLSKYSTWENFEPKLQNFNISEALRSYLNTAEKRTSANRAFGDINDIKLDEFIIQSKRFDSSEEDITRIFGKGDASLKPEDIGGFDGFIDIFQLLQGRFAGVRVVSDLQGSATITIRGVGSITGGGNPMILLDNTPVDISFASTIPPSDLAAIEIFKSAASLAIFGSAAGNGAIALYTKRGAGIGNIGDGVFNLRFPGYSTVSEFYMPKYDRENPTAPDFRSTLYWNPKLEWTGNSAKVEFFNNDIVEKYKIIIQGMDKFGRLSYYEEEL</sequence>
<comment type="caution">
    <text evidence="3">The sequence shown here is derived from an EMBL/GenBank/DDBJ whole genome shotgun (WGS) entry which is preliminary data.</text>
</comment>
<evidence type="ECO:0000259" key="2">
    <source>
        <dbReference type="Pfam" id="PF07715"/>
    </source>
</evidence>
<feature type="domain" description="TonB-dependent receptor plug" evidence="2">
    <location>
        <begin position="708"/>
        <end position="802"/>
    </location>
</feature>
<dbReference type="InterPro" id="IPR039426">
    <property type="entry name" value="TonB-dep_rcpt-like"/>
</dbReference>
<dbReference type="Pfam" id="PF07715">
    <property type="entry name" value="Plug"/>
    <property type="match status" value="1"/>
</dbReference>
<protein>
    <submittedName>
        <fullName evidence="3">Colicin receptor</fullName>
    </submittedName>
</protein>
<comment type="similarity">
    <text evidence="1">Belongs to the TonB-dependent receptor family.</text>
</comment>
<dbReference type="GO" id="GO:0009279">
    <property type="term" value="C:cell outer membrane"/>
    <property type="evidence" value="ECO:0007669"/>
    <property type="project" value="UniProtKB-SubCell"/>
</dbReference>
<dbReference type="RefSeq" id="WP_219291241.1">
    <property type="nucleotide sequence ID" value="NZ_RPHB01000006.1"/>
</dbReference>
<dbReference type="PROSITE" id="PS52016">
    <property type="entry name" value="TONB_DEPENDENT_REC_3"/>
    <property type="match status" value="1"/>
</dbReference>
<evidence type="ECO:0000313" key="3">
    <source>
        <dbReference type="EMBL" id="MBW3469003.1"/>
    </source>
</evidence>
<evidence type="ECO:0000313" key="4">
    <source>
        <dbReference type="Proteomes" id="UP000727490"/>
    </source>
</evidence>
<gene>
    <name evidence="3" type="ORF">EGN73_14470</name>
</gene>
<keyword evidence="4" id="KW-1185">Reference proteome</keyword>
<organism evidence="3 4">
    <name type="scientific">Arthrospiribacter ruber</name>
    <dbReference type="NCBI Taxonomy" id="2487934"/>
    <lineage>
        <taxon>Bacteria</taxon>
        <taxon>Pseudomonadati</taxon>
        <taxon>Bacteroidota</taxon>
        <taxon>Cytophagia</taxon>
        <taxon>Cytophagales</taxon>
        <taxon>Cyclobacteriaceae</taxon>
        <taxon>Arthrospiribacter</taxon>
    </lineage>
</organism>
<dbReference type="Proteomes" id="UP000727490">
    <property type="component" value="Unassembled WGS sequence"/>
</dbReference>
<keyword evidence="1" id="KW-0998">Cell outer membrane</keyword>
<keyword evidence="1" id="KW-0812">Transmembrane</keyword>
<dbReference type="InterPro" id="IPR012910">
    <property type="entry name" value="Plug_dom"/>
</dbReference>
<dbReference type="EMBL" id="RPHB01000006">
    <property type="protein sequence ID" value="MBW3469003.1"/>
    <property type="molecule type" value="Genomic_DNA"/>
</dbReference>
<name>A0A951IY96_9BACT</name>
<keyword evidence="1" id="KW-0813">Transport</keyword>
<keyword evidence="1" id="KW-1134">Transmembrane beta strand</keyword>
<keyword evidence="3" id="KW-0675">Receptor</keyword>
<dbReference type="AlphaFoldDB" id="A0A951IY96"/>
<evidence type="ECO:0000256" key="1">
    <source>
        <dbReference type="PROSITE-ProRule" id="PRU01360"/>
    </source>
</evidence>
<accession>A0A951IY96</accession>
<keyword evidence="1" id="KW-0472">Membrane</keyword>
<comment type="subcellular location">
    <subcellularLocation>
        <location evidence="1">Cell outer membrane</location>
        <topology evidence="1">Multi-pass membrane protein</topology>
    </subcellularLocation>
</comment>
<proteinExistence type="inferred from homology"/>
<reference evidence="3 4" key="1">
    <citation type="journal article" date="2020" name="Syst. Appl. Microbiol.">
        <title>Arthrospiribacter ruber gen. nov., sp. nov., a novel bacterium isolated from Arthrospira cultures.</title>
        <authorList>
            <person name="Waleron M."/>
            <person name="Misztak A."/>
            <person name="Waleron M.M."/>
            <person name="Furmaniak M."/>
            <person name="Mrozik A."/>
            <person name="Waleron K."/>
        </authorList>
    </citation>
    <scope>NUCLEOTIDE SEQUENCE [LARGE SCALE GENOMIC DNA]</scope>
    <source>
        <strain evidence="3 4">DPMB0001</strain>
    </source>
</reference>